<accession>A0A432Y8D8</accession>
<organism evidence="1 2">
    <name type="scientific">Idiomarina fontislapidosi</name>
    <dbReference type="NCBI Taxonomy" id="263723"/>
    <lineage>
        <taxon>Bacteria</taxon>
        <taxon>Pseudomonadati</taxon>
        <taxon>Pseudomonadota</taxon>
        <taxon>Gammaproteobacteria</taxon>
        <taxon>Alteromonadales</taxon>
        <taxon>Idiomarinaceae</taxon>
        <taxon>Idiomarina</taxon>
    </lineage>
</organism>
<reference evidence="2" key="1">
    <citation type="journal article" date="2018" name="Front. Microbiol.">
        <title>Genome-Based Analysis Reveals the Taxonomy and Diversity of the Family Idiomarinaceae.</title>
        <authorList>
            <person name="Liu Y."/>
            <person name="Lai Q."/>
            <person name="Shao Z."/>
        </authorList>
    </citation>
    <scope>NUCLEOTIDE SEQUENCE [LARGE SCALE GENOMIC DNA]</scope>
    <source>
        <strain evidence="2">F23</strain>
    </source>
</reference>
<evidence type="ECO:0000313" key="1">
    <source>
        <dbReference type="EMBL" id="RUO57202.1"/>
    </source>
</evidence>
<comment type="caution">
    <text evidence="1">The sequence shown here is derived from an EMBL/GenBank/DDBJ whole genome shotgun (WGS) entry which is preliminary data.</text>
</comment>
<dbReference type="EMBL" id="PIPV01000003">
    <property type="protein sequence ID" value="RUO57202.1"/>
    <property type="molecule type" value="Genomic_DNA"/>
</dbReference>
<dbReference type="OrthoDB" id="6320601at2"/>
<dbReference type="AlphaFoldDB" id="A0A432Y8D8"/>
<name>A0A432Y8D8_9GAMM</name>
<dbReference type="Proteomes" id="UP000287330">
    <property type="component" value="Unassembled WGS sequence"/>
</dbReference>
<evidence type="ECO:0008006" key="3">
    <source>
        <dbReference type="Google" id="ProtNLM"/>
    </source>
</evidence>
<sequence>MSKKALLGGAVVVAGVFAVSPYFTGSALETNLNEQIAALNAQPAYKAEVVKFDKGYFTSSGVIHVTLDLGTMADDTNDLPERVEFDLNFDAQHGLLLTQYNPGIGLAAWKLSFSGDDLRKFVKWNDDEAIYQMTGSIGLFGDAEYRDWAPELTSVENKEGIAFNFSGYQGQGSVGQDQVAYSGGFKDMTVSIDDKARFKMSKMNLELNAQTSLAALLAGTVYQGTSSFTIDEVSFEDVEMTQPLVLKGYELTSRSDINEDQDTTSIVVNQLLKSFESSALNANDIHFDMSMDNLDIGVLEAFQQFAAKQDTATDPAILFEQQTAFFLDQLPKIIDDNPNFKIDKLSASLEQGDVNADMVMQLADVDQLPDPIDDQVFWLTHINSEANVSIEKPLALWLAQQQILVQLRSQLPPAQQDPVQMQQIAEQQAPLVISTFVQQGFLTEQDNAYVSNFTMQDGEFVLNGNELPILQALQQQ</sequence>
<dbReference type="InterPro" id="IPR010352">
    <property type="entry name" value="DUF945"/>
</dbReference>
<protein>
    <recommendedName>
        <fullName evidence="3">DUF945 domain-containing protein</fullName>
    </recommendedName>
</protein>
<keyword evidence="2" id="KW-1185">Reference proteome</keyword>
<dbReference type="RefSeq" id="WP_110573854.1">
    <property type="nucleotide sequence ID" value="NZ_PIPV01000003.1"/>
</dbReference>
<proteinExistence type="predicted"/>
<dbReference type="Pfam" id="PF06097">
    <property type="entry name" value="DUF945"/>
    <property type="match status" value="1"/>
</dbReference>
<evidence type="ECO:0000313" key="2">
    <source>
        <dbReference type="Proteomes" id="UP000287330"/>
    </source>
</evidence>
<gene>
    <name evidence="1" type="ORF">CWE25_05905</name>
</gene>